<sequence length="110" mass="12338">MEQRDLCLLLPPTVPGGRLDPNRRSAAQFRRRRRPGGGFIRPGRMAEGWQPPTRTETAGGVHPLAPERSDAAALDLLHRSIRAILQSARHRLTTIQLWESLEAEQAHPHT</sequence>
<gene>
    <name evidence="2" type="ORF">NDU88_000295</name>
</gene>
<name>A0AAV7P0F8_PLEWA</name>
<evidence type="ECO:0000256" key="1">
    <source>
        <dbReference type="SAM" id="MobiDB-lite"/>
    </source>
</evidence>
<accession>A0AAV7P0F8</accession>
<evidence type="ECO:0000313" key="2">
    <source>
        <dbReference type="EMBL" id="KAJ1121776.1"/>
    </source>
</evidence>
<dbReference type="EMBL" id="JANPWB010000011">
    <property type="protein sequence ID" value="KAJ1121776.1"/>
    <property type="molecule type" value="Genomic_DNA"/>
</dbReference>
<organism evidence="2 3">
    <name type="scientific">Pleurodeles waltl</name>
    <name type="common">Iberian ribbed newt</name>
    <dbReference type="NCBI Taxonomy" id="8319"/>
    <lineage>
        <taxon>Eukaryota</taxon>
        <taxon>Metazoa</taxon>
        <taxon>Chordata</taxon>
        <taxon>Craniata</taxon>
        <taxon>Vertebrata</taxon>
        <taxon>Euteleostomi</taxon>
        <taxon>Amphibia</taxon>
        <taxon>Batrachia</taxon>
        <taxon>Caudata</taxon>
        <taxon>Salamandroidea</taxon>
        <taxon>Salamandridae</taxon>
        <taxon>Pleurodelinae</taxon>
        <taxon>Pleurodeles</taxon>
    </lineage>
</organism>
<proteinExistence type="predicted"/>
<keyword evidence="3" id="KW-1185">Reference proteome</keyword>
<dbReference type="Proteomes" id="UP001066276">
    <property type="component" value="Chromosome 7"/>
</dbReference>
<comment type="caution">
    <text evidence="2">The sequence shown here is derived from an EMBL/GenBank/DDBJ whole genome shotgun (WGS) entry which is preliminary data.</text>
</comment>
<evidence type="ECO:0000313" key="3">
    <source>
        <dbReference type="Proteomes" id="UP001066276"/>
    </source>
</evidence>
<reference evidence="2" key="1">
    <citation type="journal article" date="2022" name="bioRxiv">
        <title>Sequencing and chromosome-scale assembly of the giantPleurodeles waltlgenome.</title>
        <authorList>
            <person name="Brown T."/>
            <person name="Elewa A."/>
            <person name="Iarovenko S."/>
            <person name="Subramanian E."/>
            <person name="Araus A.J."/>
            <person name="Petzold A."/>
            <person name="Susuki M."/>
            <person name="Suzuki K.-i.T."/>
            <person name="Hayashi T."/>
            <person name="Toyoda A."/>
            <person name="Oliveira C."/>
            <person name="Osipova E."/>
            <person name="Leigh N.D."/>
            <person name="Simon A."/>
            <person name="Yun M.H."/>
        </authorList>
    </citation>
    <scope>NUCLEOTIDE SEQUENCE</scope>
    <source>
        <strain evidence="2">20211129_DDA</strain>
        <tissue evidence="2">Liver</tissue>
    </source>
</reference>
<feature type="region of interest" description="Disordered" evidence="1">
    <location>
        <begin position="12"/>
        <end position="64"/>
    </location>
</feature>
<dbReference type="AlphaFoldDB" id="A0AAV7P0F8"/>
<protein>
    <submittedName>
        <fullName evidence="2">Uncharacterized protein</fullName>
    </submittedName>
</protein>